<dbReference type="InterPro" id="IPR036937">
    <property type="entry name" value="Adhesion_dom_fimbrial_sf"/>
</dbReference>
<name>A0AAI9HXI9_PROST</name>
<evidence type="ECO:0000313" key="3">
    <source>
        <dbReference type="EMBL" id="EMP9431976.1"/>
    </source>
</evidence>
<dbReference type="Gene3D" id="2.60.40.1090">
    <property type="entry name" value="Fimbrial-type adhesion domain"/>
    <property type="match status" value="1"/>
</dbReference>
<reference evidence="3" key="2">
    <citation type="submission" date="2024-02" db="EMBL/GenBank/DDBJ databases">
        <authorList>
            <consortium name="Clinical and Environmental Microbiology Branch: Whole genome sequencing antimicrobial resistance pathogens in the healthcare setting"/>
        </authorList>
    </citation>
    <scope>NUCLEOTIDE SEQUENCE</scope>
    <source>
        <strain evidence="3">2020GO-00142</strain>
    </source>
</reference>
<proteinExistence type="predicted"/>
<evidence type="ECO:0000256" key="1">
    <source>
        <dbReference type="SAM" id="SignalP"/>
    </source>
</evidence>
<dbReference type="InterPro" id="IPR008966">
    <property type="entry name" value="Adhesion_dom_sf"/>
</dbReference>
<feature type="chain" id="PRO_5043281377" evidence="1">
    <location>
        <begin position="25"/>
        <end position="402"/>
    </location>
</feature>
<organism evidence="3">
    <name type="scientific">Providencia stuartii</name>
    <dbReference type="NCBI Taxonomy" id="588"/>
    <lineage>
        <taxon>Bacteria</taxon>
        <taxon>Pseudomonadati</taxon>
        <taxon>Pseudomonadota</taxon>
        <taxon>Gammaproteobacteria</taxon>
        <taxon>Enterobacterales</taxon>
        <taxon>Morganellaceae</taxon>
        <taxon>Providencia</taxon>
    </lineage>
</organism>
<reference evidence="4 5" key="1">
    <citation type="submission" date="2021-04" db="EMBL/GenBank/DDBJ databases">
        <title>Determining the burden of carbapenem-resistant Enterobacterales from a tertiary public heath setting in Bangladesh: a clinical, epidemiological, and molecular study.</title>
        <authorList>
            <person name="Farzana R."/>
            <person name="Walsh T.R."/>
        </authorList>
    </citation>
    <scope>NUCLEOTIDE SEQUENCE [LARGE SCALE GENOMIC DNA]</scope>
    <source>
        <strain evidence="4">Dmpro_s316</strain>
        <strain evidence="5">dmpro_s316</strain>
    </source>
</reference>
<dbReference type="GO" id="GO:0043709">
    <property type="term" value="P:cell adhesion involved in single-species biofilm formation"/>
    <property type="evidence" value="ECO:0007669"/>
    <property type="project" value="TreeGrafter"/>
</dbReference>
<dbReference type="PANTHER" id="PTHR33420:SF25">
    <property type="entry name" value="PROTEIN FIMF"/>
    <property type="match status" value="1"/>
</dbReference>
<dbReference type="Pfam" id="PF00419">
    <property type="entry name" value="Fimbrial"/>
    <property type="match status" value="1"/>
</dbReference>
<protein>
    <submittedName>
        <fullName evidence="3">Fimbrial protein</fullName>
    </submittedName>
</protein>
<dbReference type="EMBL" id="JAGSRH010000014">
    <property type="protein sequence ID" value="MER5077356.1"/>
    <property type="molecule type" value="Genomic_DNA"/>
</dbReference>
<accession>A0AAI9HXI9</accession>
<dbReference type="RefSeq" id="WP_163860701.1">
    <property type="nucleotide sequence ID" value="NZ_CP095443.1"/>
</dbReference>
<feature type="signal peptide" evidence="1">
    <location>
        <begin position="1"/>
        <end position="24"/>
    </location>
</feature>
<evidence type="ECO:0000259" key="2">
    <source>
        <dbReference type="Pfam" id="PF00419"/>
    </source>
</evidence>
<comment type="caution">
    <text evidence="3">The sequence shown here is derived from an EMBL/GenBank/DDBJ whole genome shotgun (WGS) entry which is preliminary data.</text>
</comment>
<dbReference type="SUPFAM" id="SSF49401">
    <property type="entry name" value="Bacterial adhesins"/>
    <property type="match status" value="1"/>
</dbReference>
<keyword evidence="1" id="KW-0732">Signal</keyword>
<dbReference type="EMBL" id="AAZDVE040000005">
    <property type="protein sequence ID" value="EMP9431976.1"/>
    <property type="molecule type" value="Genomic_DNA"/>
</dbReference>
<sequence length="402" mass="42964">MNINRKYKVALLSSLMSTPFVANAICTMETYIRPNPAIHVGTSDPVSIYGLQFQPAGTTLATSYISAAQMAATHGLSPEQVLFRCAAADATRIFEGYYMFRAYYSNLTPAQNINGIPYWPISVVYANNTYTATSGVDYEFFLGNGISATTAFPNQPNWSKRIGYDVDPANPNFILVKAKHFSGVTNHQIRSKVPITANGFDATIPNESRAFVFFKGPGINDTMVSNGGNGAPHTPGSFFNIGQNAASTTAVNSCTVERNTSNVNLGSHAGNSLPSTPVNFSVTVKCDTGAANIRYGFAPGMENINQNITDVLLLDPNIGSTAKGVAIEILDANTNRVPLLSLSANGGQISNNNNWKPLPIPPSGTSTSTVDVNFSARIVKHGSEEITPGIVRSKATFMLNQN</sequence>
<dbReference type="AlphaFoldDB" id="A0AAI9HXI9"/>
<dbReference type="InterPro" id="IPR050263">
    <property type="entry name" value="Bact_Fimbrial_Adh_Pro"/>
</dbReference>
<evidence type="ECO:0000313" key="5">
    <source>
        <dbReference type="Proteomes" id="UP001495779"/>
    </source>
</evidence>
<gene>
    <name evidence="3" type="ORF">JRA39_000992</name>
    <name evidence="4" type="ORF">KDV35_10900</name>
</gene>
<feature type="domain" description="Fimbrial-type adhesion" evidence="2">
    <location>
        <begin position="250"/>
        <end position="399"/>
    </location>
</feature>
<dbReference type="InterPro" id="IPR000259">
    <property type="entry name" value="Adhesion_dom_fimbrial"/>
</dbReference>
<dbReference type="GO" id="GO:0009289">
    <property type="term" value="C:pilus"/>
    <property type="evidence" value="ECO:0007669"/>
    <property type="project" value="InterPro"/>
</dbReference>
<dbReference type="PANTHER" id="PTHR33420">
    <property type="entry name" value="FIMBRIAL SUBUNIT ELFA-RELATED"/>
    <property type="match status" value="1"/>
</dbReference>
<evidence type="ECO:0000313" key="4">
    <source>
        <dbReference type="EMBL" id="MER5077356.1"/>
    </source>
</evidence>
<dbReference type="Proteomes" id="UP001495779">
    <property type="component" value="Unassembled WGS sequence"/>
</dbReference>